<accession>A0AAI9T8T6</accession>
<evidence type="ECO:0000313" key="1">
    <source>
        <dbReference type="EMBL" id="KAJ9482421.1"/>
    </source>
</evidence>
<evidence type="ECO:0000313" key="2">
    <source>
        <dbReference type="Proteomes" id="UP001227192"/>
    </source>
</evidence>
<proteinExistence type="predicted"/>
<organism evidence="1 2">
    <name type="scientific">Penicillium thymicola</name>
    <dbReference type="NCBI Taxonomy" id="293382"/>
    <lineage>
        <taxon>Eukaryota</taxon>
        <taxon>Fungi</taxon>
        <taxon>Dikarya</taxon>
        <taxon>Ascomycota</taxon>
        <taxon>Pezizomycotina</taxon>
        <taxon>Eurotiomycetes</taxon>
        <taxon>Eurotiomycetidae</taxon>
        <taxon>Eurotiales</taxon>
        <taxon>Aspergillaceae</taxon>
        <taxon>Penicillium</taxon>
    </lineage>
</organism>
<dbReference type="EMBL" id="LACB01000561">
    <property type="protein sequence ID" value="KAJ9482421.1"/>
    <property type="molecule type" value="Genomic_DNA"/>
</dbReference>
<reference evidence="1" key="1">
    <citation type="submission" date="2015-06" db="EMBL/GenBank/DDBJ databases">
        <authorList>
            <person name="Nguyen H."/>
        </authorList>
    </citation>
    <scope>NUCLEOTIDE SEQUENCE</scope>
    <source>
        <strain evidence="1">DAOM 180753</strain>
    </source>
</reference>
<comment type="caution">
    <text evidence="1">The sequence shown here is derived from an EMBL/GenBank/DDBJ whole genome shotgun (WGS) entry which is preliminary data.</text>
</comment>
<name>A0AAI9T8T6_PENTH</name>
<feature type="non-terminal residue" evidence="1">
    <location>
        <position position="1"/>
    </location>
</feature>
<dbReference type="AlphaFoldDB" id="A0AAI9T8T6"/>
<sequence>NGLRSRHSYEPLRIQTERVGVLPLSARS</sequence>
<dbReference type="Proteomes" id="UP001227192">
    <property type="component" value="Unassembled WGS sequence"/>
</dbReference>
<keyword evidence="2" id="KW-1185">Reference proteome</keyword>
<gene>
    <name evidence="1" type="ORF">VN97_g11009</name>
</gene>
<protein>
    <submittedName>
        <fullName evidence="1">Uncharacterized protein</fullName>
    </submittedName>
</protein>
<reference evidence="1" key="2">
    <citation type="journal article" date="2016" name="Fungal Biol.">
        <title>Ochratoxin A production by Penicillium thymicola.</title>
        <authorList>
            <person name="Nguyen H.D.T."/>
            <person name="McMullin D.R."/>
            <person name="Ponomareva E."/>
            <person name="Riley R."/>
            <person name="Pomraning K.R."/>
            <person name="Baker S.E."/>
            <person name="Seifert K.A."/>
        </authorList>
    </citation>
    <scope>NUCLEOTIDE SEQUENCE</scope>
    <source>
        <strain evidence="1">DAOM 180753</strain>
    </source>
</reference>